<dbReference type="RefSeq" id="WP_091081674.1">
    <property type="nucleotide sequence ID" value="NZ_FOHX01000004.1"/>
</dbReference>
<organism evidence="1 2">
    <name type="scientific">Nonomuraea wenchangensis</name>
    <dbReference type="NCBI Taxonomy" id="568860"/>
    <lineage>
        <taxon>Bacteria</taxon>
        <taxon>Bacillati</taxon>
        <taxon>Actinomycetota</taxon>
        <taxon>Actinomycetes</taxon>
        <taxon>Streptosporangiales</taxon>
        <taxon>Streptosporangiaceae</taxon>
        <taxon>Nonomuraea</taxon>
    </lineage>
</organism>
<accession>A0A1I0HZE5</accession>
<name>A0A1I0HZE5_9ACTN</name>
<proteinExistence type="predicted"/>
<dbReference type="OrthoDB" id="4548929at2"/>
<sequence length="92" mass="9896">MSEPFVLEAAGGRRWIVGSPRDPYGDGYVRTVATELHDDGMTASTVAKIDGRYASLECTLPAFVAGLAADWRGWDGEDLGGFAADLDRFLLT</sequence>
<protein>
    <submittedName>
        <fullName evidence="1">Uncharacterized protein</fullName>
    </submittedName>
</protein>
<dbReference type="AlphaFoldDB" id="A0A1I0HZE5"/>
<dbReference type="Proteomes" id="UP000199361">
    <property type="component" value="Unassembled WGS sequence"/>
</dbReference>
<gene>
    <name evidence="1" type="ORF">SAMN05421811_104577</name>
</gene>
<evidence type="ECO:0000313" key="2">
    <source>
        <dbReference type="Proteomes" id="UP000199361"/>
    </source>
</evidence>
<reference evidence="1 2" key="1">
    <citation type="submission" date="2016-10" db="EMBL/GenBank/DDBJ databases">
        <authorList>
            <person name="de Groot N.N."/>
        </authorList>
    </citation>
    <scope>NUCLEOTIDE SEQUENCE [LARGE SCALE GENOMIC DNA]</scope>
    <source>
        <strain evidence="1 2">CGMCC 4.5598</strain>
    </source>
</reference>
<dbReference type="STRING" id="568860.SAMN05421811_104577"/>
<keyword evidence="2" id="KW-1185">Reference proteome</keyword>
<dbReference type="EMBL" id="FOHX01000004">
    <property type="protein sequence ID" value="SET89304.1"/>
    <property type="molecule type" value="Genomic_DNA"/>
</dbReference>
<evidence type="ECO:0000313" key="1">
    <source>
        <dbReference type="EMBL" id="SET89304.1"/>
    </source>
</evidence>